<keyword evidence="1" id="KW-1133">Transmembrane helix</keyword>
<evidence type="ECO:0000313" key="2">
    <source>
        <dbReference type="EMBL" id="GII78036.1"/>
    </source>
</evidence>
<dbReference type="AlphaFoldDB" id="A0A919R1I3"/>
<proteinExistence type="predicted"/>
<evidence type="ECO:0000256" key="1">
    <source>
        <dbReference type="SAM" id="Phobius"/>
    </source>
</evidence>
<gene>
    <name evidence="2" type="ORF">Sru01_30180</name>
</gene>
<protein>
    <submittedName>
        <fullName evidence="2">Uncharacterized protein</fullName>
    </submittedName>
</protein>
<keyword evidence="1" id="KW-0472">Membrane</keyword>
<organism evidence="2 3">
    <name type="scientific">Sphaerisporangium rufum</name>
    <dbReference type="NCBI Taxonomy" id="1381558"/>
    <lineage>
        <taxon>Bacteria</taxon>
        <taxon>Bacillati</taxon>
        <taxon>Actinomycetota</taxon>
        <taxon>Actinomycetes</taxon>
        <taxon>Streptosporangiales</taxon>
        <taxon>Streptosporangiaceae</taxon>
        <taxon>Sphaerisporangium</taxon>
    </lineage>
</organism>
<reference evidence="2" key="1">
    <citation type="submission" date="2021-01" db="EMBL/GenBank/DDBJ databases">
        <title>Whole genome shotgun sequence of Sphaerisporangium rufum NBRC 109079.</title>
        <authorList>
            <person name="Komaki H."/>
            <person name="Tamura T."/>
        </authorList>
    </citation>
    <scope>NUCLEOTIDE SEQUENCE</scope>
    <source>
        <strain evidence="2">NBRC 109079</strain>
    </source>
</reference>
<evidence type="ECO:0000313" key="3">
    <source>
        <dbReference type="Proteomes" id="UP000655287"/>
    </source>
</evidence>
<keyword evidence="1" id="KW-0812">Transmembrane</keyword>
<sequence>MNVLTGLLPAATAVGAGGLLYGLTITALAAASVFARTPARRRDARATLTLLLRRSPADPASSTAAKIEA</sequence>
<keyword evidence="3" id="KW-1185">Reference proteome</keyword>
<accession>A0A919R1I3</accession>
<feature type="transmembrane region" description="Helical" evidence="1">
    <location>
        <begin position="12"/>
        <end position="35"/>
    </location>
</feature>
<name>A0A919R1I3_9ACTN</name>
<dbReference type="EMBL" id="BOOU01000044">
    <property type="protein sequence ID" value="GII78036.1"/>
    <property type="molecule type" value="Genomic_DNA"/>
</dbReference>
<dbReference type="RefSeq" id="WP_203985123.1">
    <property type="nucleotide sequence ID" value="NZ_BOOU01000044.1"/>
</dbReference>
<comment type="caution">
    <text evidence="2">The sequence shown here is derived from an EMBL/GenBank/DDBJ whole genome shotgun (WGS) entry which is preliminary data.</text>
</comment>
<dbReference type="Proteomes" id="UP000655287">
    <property type="component" value="Unassembled WGS sequence"/>
</dbReference>